<feature type="region of interest" description="Disordered" evidence="19">
    <location>
        <begin position="223"/>
        <end position="242"/>
    </location>
</feature>
<feature type="transmembrane region" description="Helical" evidence="20">
    <location>
        <begin position="4282"/>
        <end position="4304"/>
    </location>
</feature>
<dbReference type="Pfam" id="PF12796">
    <property type="entry name" value="Ank_2"/>
    <property type="match status" value="1"/>
</dbReference>
<feature type="transmembrane region" description="Helical" evidence="20">
    <location>
        <begin position="2066"/>
        <end position="2085"/>
    </location>
</feature>
<dbReference type="GO" id="GO:0007017">
    <property type="term" value="P:microtubule-based process"/>
    <property type="evidence" value="ECO:0007669"/>
    <property type="project" value="TreeGrafter"/>
</dbReference>
<feature type="transmembrane region" description="Helical" evidence="20">
    <location>
        <begin position="1615"/>
        <end position="1637"/>
    </location>
</feature>
<dbReference type="PROSITE" id="PS00872">
    <property type="entry name" value="NA_GALACTOSIDE_SYMP"/>
    <property type="match status" value="2"/>
</dbReference>
<evidence type="ECO:0000256" key="12">
    <source>
        <dbReference type="ARBA" id="ARBA00023186"/>
    </source>
</evidence>
<proteinExistence type="inferred from homology"/>
<dbReference type="EMBL" id="JASMQC010000035">
    <property type="protein sequence ID" value="KAK1931150.1"/>
    <property type="molecule type" value="Genomic_DNA"/>
</dbReference>
<protein>
    <recommendedName>
        <fullName evidence="16">Dynein axonemal light chain 1</fullName>
    </recommendedName>
</protein>
<dbReference type="CDD" id="cd23156">
    <property type="entry name" value="Prefoldin_3"/>
    <property type="match status" value="1"/>
</dbReference>
<feature type="transmembrane region" description="Helical" evidence="20">
    <location>
        <begin position="1406"/>
        <end position="1427"/>
    </location>
</feature>
<dbReference type="Gene3D" id="2.20.70.10">
    <property type="match status" value="3"/>
</dbReference>
<evidence type="ECO:0000256" key="7">
    <source>
        <dbReference type="ARBA" id="ARBA00022701"/>
    </source>
</evidence>
<feature type="transmembrane region" description="Helical" evidence="20">
    <location>
        <begin position="1583"/>
        <end position="1603"/>
    </location>
</feature>
<dbReference type="InterPro" id="IPR036020">
    <property type="entry name" value="WW_dom_sf"/>
</dbReference>
<feature type="transmembrane region" description="Helical" evidence="20">
    <location>
        <begin position="1885"/>
        <end position="1904"/>
    </location>
</feature>
<keyword evidence="12" id="KW-0143">Chaperone</keyword>
<dbReference type="GO" id="GO:0010181">
    <property type="term" value="F:FMN binding"/>
    <property type="evidence" value="ECO:0007669"/>
    <property type="project" value="InterPro"/>
</dbReference>
<feature type="transmembrane region" description="Helical" evidence="20">
    <location>
        <begin position="3842"/>
        <end position="3862"/>
    </location>
</feature>
<feature type="domain" description="WW" evidence="21">
    <location>
        <begin position="379"/>
        <end position="408"/>
    </location>
</feature>
<feature type="transmembrane region" description="Helical" evidence="20">
    <location>
        <begin position="1702"/>
        <end position="1724"/>
    </location>
</feature>
<feature type="transmembrane region" description="Helical" evidence="20">
    <location>
        <begin position="3900"/>
        <end position="3919"/>
    </location>
</feature>
<dbReference type="InterPro" id="IPR018043">
    <property type="entry name" value="Na/Gal_symport_CS"/>
</dbReference>
<dbReference type="PROSITE" id="PS01159">
    <property type="entry name" value="WW_DOMAIN_1"/>
    <property type="match status" value="1"/>
</dbReference>
<sequence>MRPLRIIMASSAPNATGLESPEALARLNATIMGERNPRGIPSAVFVDSVDVFMDACGVKNIEPLVGALQQMYSKYKFMETSLQKNRETFKRKIPDTQKDLDMVRHLIAKRDEGETITTQFNLSDNVYAKASVDCNVGKVCIWLGAQVMVEYPYEEAQELLEQNISQATEKLAQVEEDLSFLRDQIITTEVNIARIFNHDVRRRRQEKDDQLVAELAAKLSTSPGTSRFKTMDGEPAHESGWEVRHDEASGQVYYWNAITGETSWEPSEHLATTEASGDLVPPWTQAYAEDGRVYYLNTETMETRWTPPSETEHGNEALAVSESNVVASISSDWFSKVTGGRGRRPSTAEQMDELNRLLSGEDGGEGAPTDGPVEAESCPWMMFVNEADGVPYYYNQITGECLWDPPEEFLRFHHEPQPETTRESIGAVETESSAKKPPIADKGPPNEQVVITPEFEEKVRQAIASVSSTPVGSSRLVLVHTPTHQQLAQVTGISARSRPSSARPPGSGRPPSGPSRPSSGMVRTPATSSRLEAILPSEESPPARQEEIVENDPQREVAEVSPDELVNVQESDAVTTNQIETTAKVDVVGRDMVALMPAEVGKDLEETNDTGNALKEDVTEEIEPATEVTDTFLDPAAPQQKADTAALTIQCMVRCYIARRHVKHKREALRKTTPTIVSAENDDTPAASVTLAEEVDAVLSPPQETQEEEISPHNVASPQLEDLHCSNDSLTTTFQQSSTPCVEAQPSIPAKLPTVDIPLEKQRYPTFSTRLPSVLDVSTYFSQRRSLPSRSPKPGSTAISEQTAITRKKVELGSPVRARRISHSVAVEHGQLMEIRKKQEEVVQHAQMVEYQRIYVESRTKFKAEQQRLQADKQTRDNQLLQDIEGEKCTRIQQREAERPNSQTVEANELVWKHLKTQGRPTEQSVRQFREALAQALDPVQFPSKMCAERARELHQRIQRLRRATWAVDSQLESVELALLSELHPLTDRQRPLQAKYAATLRCRFEEMLCTVQAWQRVLDDYESGKGSSYWSSIEALYSPSSAISSEEARQQYVLNEWRGAAGGDSLLHVAAWNGWQEHVAILIKEGADVNLIDSSASRRTPLHEACQAGHVSVVELLLRAGARLNAMDIGGDSPLHAACRGGWTRVVRVLLMAANDFGEDKVKELHSMTLEDFFNFRNGKGRRAIEAATLPSLVEELQNYDYQLNGVNSIVPGQRNAGKDTSMSKNRQWIVLPLLLDDLTEMSTKLLHVRTSCAEFDSLATPETPKDGFKSPVEQEEGLTSQGASFGELLVISMPRMAIRMAWAAQWAALGPYLQTMLPRYAVQLTQLSGPLCGVLMAPIVGVYSDQNTSKYGRRRPYLAISAIGSIICWVLMGYTRELGDALGDFGSGKHGEATDRKWTALLTIFFYLWMDITVNVSQTPALLLISDFAGKRQTIGSALGQGWSTLGAIVVAAYTEIFGAAYNSMHWFLGMLSFFMAICTMAACYVAKEIPLDKRSMEKRSCCQNMTYAFGSIYSAVKMLPGVLTIYCAVIFLNQYAFAAYNGNKGMFFGLEVFDGDSTNAATCGNECTEQQTDYNRGVRLAGGMADILFSVVGYLYSWVLPPLVRRFGAQNVVTLATIPQVLLMAMAFCDVVALDVIIVALTSITISTFFALVVPIIVHVFGHTADIGVYVGVMNSANSFGQLLNFIVGSALVETSMGYRLPVFVGGAVSLLGFLVCIFFFRIKMNSIPSNDIEIGTYRAKFDSLATPETPNDGFKSSRINEPTAGASLGQLLIISMPRMAIRMAWAAQSAALGPYLQTMLPSYAVQLTQLSGPLCGVLVGPIVGVYSDQNTSKYGRRRPYLVVAGVGSIICWILMGYTRQLGDALGDVGSGKPGEVTDRKWTALLTVVFYLFTGFIIHLARTPAMLLISDFAGDRQTIGAAIGQGWAVLGALIVAGYTQCFGAAYKSLPWFMTMLSVFNAVSIGAACYVAKEIPMKKTKRQSCCQNVTSTLTKIFSAARGLPKVLVVYCVVVFFIQYAYAAYNGNKGMFFGLEVFNGDARNAATCDTECSEAQRDYNSGVKVAGGVADILFCIVGYLHSWVMPPLVRRYGAQLIVTLATIPQILLVAMAFCDVVAIDVIIAALTSITSGTFFALIVPLIIHVNGNTTDIGVYVGLLTSVTSAGQLLNFIVGSALVETAMGYRLPVFVGGTISLLAFVISIFFFRIKMNTIHVGMPELRRRGGRVLQRELLRRDELSQARNETQDAEDMGLDISTVLRTLKRRVIRKKKRDADGNIIADQRYQKKKKTVEKEVPKLPELLDCVIATQMVLDFMARQLVERVGDDTFPAEEYPMAVKQLWFKFLKTWGVKGTMPLLRCYNEFFLFYSREEEKDMEPTVTLDMLEQWDAEWEKKKDDEEEKEQTKEQEPAKNQTKPQKKANDPYFRRRFDELNGFSIVDMIGILMLASRVLNLGLLPSDFADWVNTGVIPYHNSLATCCAGAPDVRESVKFIVYFFHSVIRRNNVSAVKLAYSTHYLQYHMGLRLPPLNVPLAAHRLCASMGFPGEVYRNFLWITGFMNSEGDIPEVPMLLQAEPDAKPKFKLKYSKKEKDRVDGILESEAGIVAHLVVAVKMCANWHEWIFDRQHREDDEETKDNTDGGEWKAPPVAAVLNPHLLPRRDLDSLAKFARQVFIDPDKSSVPEGFQEHVKQLQRIQTTDDLLTPGNDPRRDRSEKLKQNDLYAYPARYVNGILAESDAEIEERMEKLRSGEIREGDEGENAFFYPLFHNTRPSALPPAYENILEMLCQKIDAPIALVLQIVTKLDKRMQSLINHFERSKFYNDSLREDYLCTSYQGEAKNSASAEESAVIKLYCQMPPIAKLDNSLNTLKNCEQLSLSTNGIDRLIPLSGMKKLRILSLGRNQIKKIEKLDDVSDTLEELWLSYNVIATLDGLSGLTNLTTLYVSNNLIKSWDELDKLASLPKLRDVLFTGNPIYENLSKEDARLNVLKRIPKVAKIDGDMLFTPVTLGGKNPIQLKHRVAMAPLTRLRTGAEGEPKAIAAEYYSQRTTDGGLIITEATDISKQGNGYYGAPGLYTQEQVEAWKPVTKAIHDKGGKVFVQLWHTGRVSHPLNQPNGGLPVSASATSMKEVTSHAVTVEGRKDHVTPRALDADEIPGIVEDYKTATKNALAAGFDGVELHAANGYLLEQFLCDATNKRTDKYGGSIENRARFLLEAIEGILSVADSSKVAIRLSPYGITFACTDSDPLATYGYVIRKLNDYDLAYVHLVEPCGWHFTGPLVPEGGISPVLRPMYKGVFVAAGGFDREKAIKNVEEGHDDIIAFGRDFIGTPDIVERLKANKPFNSFNTKTFYPRSWTDPLEIGYTDYPFLEEKLLARGFVCHSPICSSRDKLQCSKMKDVEHGYDLHASPKPGSIQNGGDTTPSHPSLWLLLAISMPRMAIQMAWAAQWAALGPYLSTMLPRYAVQITQFIGPIAGVLVAPSVGVFSDRSTMKMGRRRPFLIVAGLLSIICWIAMGYTREMGEALGDHGDGTGGETDRTWTSILTVFFYLWMDITVNIVQTPAMLLVADFAGDRQTTGAALGQAWATLGAILIAGYIEFFGAAYKTLHWFMGMLSVTMFICIGVAVVFAKETPLSPSSVDAVSSCTRVKHAFASVYHGIRTLPTVLGIYWVAFFFVQYGYTAYNGNKGQYFGLEVYSGVSENADSCNPCSEEQDAYNHGVSVAGGRADLLYNVVGYVWAWGMPFMVHKMGVKWVLVISTAPQVLYTAMAWISSPGFNVFVVAMTGITHSVWFALVVPVIIHVFGEEEEIGVFVGALNSANCFGQLLNFAIGTGLVQTSLGYKLPVFIGGIASFLGFLTILVFFKMKIMADVEKGYDLQNSPKPGTMKEGGDEQTPLSHPPIWLLLAVSMPRMAINMAWSAQWAALGPYLSTMLPNFAVQVTQFIGPIVGVLVGPSIGVLSDRSTAKYGRRRPFLIVAGILSIICWIAMSYTRDMGEALGDHGDGTDGQPTDRTWTSTLTVFFYLWMDITVNVVQTPAMLLVADFAGDRQTTGAALGQAWSTLGSILVAGYIEFFGAAHKTLHEFMWMLSGTMFICITVAVIFAKETPLDPSKVDAVSTWQRIGHAFASVYHGIRTLPGVLAIYSVCFFFVQYGYTAYNGNKGQFFGLEVYNGSAENADTCNPCTPEQDAYNHGVSIAGGRADLLFNIVGYVYSWTLPFLVHKFGVKWVLTLSTIPQMFLMIMAWTSSVSFNVFVVAITSITQAVWFALIVPVIIHVFGEDEEIGIYVGALNSANCFGQLLNFAIGSGLVETSLGYKLPVFLGGVMSALGFITALFFFKMKMYSM</sequence>
<keyword evidence="11" id="KW-0505">Motor protein</keyword>
<dbReference type="GO" id="GO:0016272">
    <property type="term" value="C:prefoldin complex"/>
    <property type="evidence" value="ECO:0007669"/>
    <property type="project" value="InterPro"/>
</dbReference>
<feature type="transmembrane region" description="Helical" evidence="20">
    <location>
        <begin position="1469"/>
        <end position="1489"/>
    </location>
</feature>
<feature type="transmembrane region" description="Helical" evidence="20">
    <location>
        <begin position="4251"/>
        <end position="4275"/>
    </location>
</feature>
<dbReference type="Gene3D" id="3.20.20.70">
    <property type="entry name" value="Aldolase class I"/>
    <property type="match status" value="1"/>
</dbReference>
<dbReference type="PROSITE" id="PS51450">
    <property type="entry name" value="LRR"/>
    <property type="match status" value="3"/>
</dbReference>
<feature type="region of interest" description="Disordered" evidence="19">
    <location>
        <begin position="487"/>
        <end position="557"/>
    </location>
</feature>
<dbReference type="Pfam" id="PF00397">
    <property type="entry name" value="WW"/>
    <property type="match status" value="2"/>
</dbReference>
<evidence type="ECO:0000256" key="2">
    <source>
        <dbReference type="ARBA" id="ARBA00004430"/>
    </source>
</evidence>
<feature type="transmembrane region" description="Helical" evidence="20">
    <location>
        <begin position="1672"/>
        <end position="1696"/>
    </location>
</feature>
<feature type="transmembrane region" description="Helical" evidence="20">
    <location>
        <begin position="3466"/>
        <end position="3486"/>
    </location>
</feature>
<dbReference type="InterPro" id="IPR001202">
    <property type="entry name" value="WW_dom"/>
</dbReference>
<evidence type="ECO:0000256" key="8">
    <source>
        <dbReference type="ARBA" id="ARBA00022737"/>
    </source>
</evidence>
<feature type="transmembrane region" description="Helical" evidence="20">
    <location>
        <begin position="1329"/>
        <end position="1346"/>
    </location>
</feature>
<feature type="transmembrane region" description="Helical" evidence="20">
    <location>
        <begin position="3939"/>
        <end position="3959"/>
    </location>
</feature>
<comment type="cofactor">
    <cofactor evidence="1">
        <name>FMN</name>
        <dbReference type="ChEBI" id="CHEBI:58210"/>
    </cofactor>
</comment>
<feature type="transmembrane region" description="Helical" evidence="20">
    <location>
        <begin position="4226"/>
        <end position="4245"/>
    </location>
</feature>
<evidence type="ECO:0000256" key="13">
    <source>
        <dbReference type="ARBA" id="ARBA00023212"/>
    </source>
</evidence>
<dbReference type="PROSITE" id="PS50297">
    <property type="entry name" value="ANK_REP_REGION"/>
    <property type="match status" value="3"/>
</dbReference>
<dbReference type="InterPro" id="IPR001611">
    <property type="entry name" value="Leu-rich_rpt"/>
</dbReference>
<keyword evidence="7" id="KW-0493">Microtubule</keyword>
<dbReference type="InterPro" id="IPR009053">
    <property type="entry name" value="Prefoldin"/>
</dbReference>
<feature type="compositionally biased region" description="Low complexity" evidence="19">
    <location>
        <begin position="494"/>
        <end position="506"/>
    </location>
</feature>
<keyword evidence="10" id="KW-0243">Dynein</keyword>
<dbReference type="PANTHER" id="PTHR12409:SF0">
    <property type="entry name" value="PREFOLDIN SUBUNIT 3"/>
    <property type="match status" value="1"/>
</dbReference>
<feature type="transmembrane region" description="Helical" evidence="20">
    <location>
        <begin position="2156"/>
        <end position="2179"/>
    </location>
</feature>
<dbReference type="SMART" id="SM00248">
    <property type="entry name" value="ANK"/>
    <property type="match status" value="3"/>
</dbReference>
<keyword evidence="20" id="KW-0812">Transmembrane</keyword>
<feature type="transmembrane region" description="Helical" evidence="20">
    <location>
        <begin position="1643"/>
        <end position="1665"/>
    </location>
</feature>
<feature type="repeat" description="ANK" evidence="17">
    <location>
        <begin position="1131"/>
        <end position="1163"/>
    </location>
</feature>
<feature type="transmembrane region" description="Helical" evidence="20">
    <location>
        <begin position="3578"/>
        <end position="3596"/>
    </location>
</feature>
<feature type="transmembrane region" description="Helical" evidence="20">
    <location>
        <begin position="1439"/>
        <end position="1457"/>
    </location>
</feature>
<gene>
    <name evidence="22" type="ORF">P3T76_013339</name>
</gene>
<feature type="domain" description="WW" evidence="21">
    <location>
        <begin position="235"/>
        <end position="269"/>
    </location>
</feature>
<dbReference type="InterPro" id="IPR048540">
    <property type="entry name" value="Rrn7_cyclin_N"/>
</dbReference>
<dbReference type="GO" id="GO:0016628">
    <property type="term" value="F:oxidoreductase activity, acting on the CH-CH group of donors, NAD or NADP as acceptor"/>
    <property type="evidence" value="ECO:0007669"/>
    <property type="project" value="UniProtKB-ARBA"/>
</dbReference>
<feature type="transmembrane region" description="Helical" evidence="20">
    <location>
        <begin position="4021"/>
        <end position="4045"/>
    </location>
</feature>
<feature type="repeat" description="ANK" evidence="17">
    <location>
        <begin position="1063"/>
        <end position="1095"/>
    </location>
</feature>
<keyword evidence="18" id="KW-0175">Coiled coil</keyword>
<feature type="transmembrane region" description="Helical" evidence="20">
    <location>
        <begin position="2097"/>
        <end position="2114"/>
    </location>
</feature>
<feature type="transmembrane region" description="Helical" evidence="20">
    <location>
        <begin position="1925"/>
        <end position="1948"/>
    </location>
</feature>
<dbReference type="PROSITE" id="PS50088">
    <property type="entry name" value="ANK_REPEAT"/>
    <property type="match status" value="3"/>
</dbReference>
<evidence type="ECO:0000256" key="16">
    <source>
        <dbReference type="ARBA" id="ARBA00049760"/>
    </source>
</evidence>
<dbReference type="Pfam" id="PF02996">
    <property type="entry name" value="Prefoldin"/>
    <property type="match status" value="1"/>
</dbReference>
<feature type="transmembrane region" description="Helical" evidence="20">
    <location>
        <begin position="4135"/>
        <end position="4153"/>
    </location>
</feature>
<evidence type="ECO:0000256" key="3">
    <source>
        <dbReference type="ARBA" id="ARBA00005979"/>
    </source>
</evidence>
<dbReference type="SUPFAM" id="SSF51395">
    <property type="entry name" value="FMN-linked oxidoreductases"/>
    <property type="match status" value="1"/>
</dbReference>
<dbReference type="SMART" id="SM00365">
    <property type="entry name" value="LRR_SD22"/>
    <property type="match status" value="4"/>
</dbReference>
<feature type="region of interest" description="Disordered" evidence="19">
    <location>
        <begin position="2393"/>
        <end position="2421"/>
    </location>
</feature>
<keyword evidence="8" id="KW-0677">Repeat</keyword>
<evidence type="ECO:0000256" key="18">
    <source>
        <dbReference type="SAM" id="Coils"/>
    </source>
</evidence>
<keyword evidence="6" id="KW-0433">Leucine-rich repeat</keyword>
<evidence type="ECO:0000256" key="15">
    <source>
        <dbReference type="ARBA" id="ARBA00049659"/>
    </source>
</evidence>
<dbReference type="SUPFAM" id="SSF48403">
    <property type="entry name" value="Ankyrin repeat"/>
    <property type="match status" value="1"/>
</dbReference>
<dbReference type="InterPro" id="IPR013785">
    <property type="entry name" value="Aldolase_TIM"/>
</dbReference>
<evidence type="ECO:0000313" key="23">
    <source>
        <dbReference type="Proteomes" id="UP001259832"/>
    </source>
</evidence>
<evidence type="ECO:0000256" key="19">
    <source>
        <dbReference type="SAM" id="MobiDB-lite"/>
    </source>
</evidence>
<dbReference type="Gene3D" id="1.10.287.370">
    <property type="match status" value="1"/>
</dbReference>
<dbReference type="PROSITE" id="PS50020">
    <property type="entry name" value="WW_DOMAIN_2"/>
    <property type="match status" value="3"/>
</dbReference>
<dbReference type="InterPro" id="IPR004127">
    <property type="entry name" value="Prefoldin_subunit_alpha"/>
</dbReference>
<feature type="transmembrane region" description="Helical" evidence="20">
    <location>
        <begin position="2185"/>
        <end position="2207"/>
    </location>
</feature>
<comment type="caution">
    <text evidence="22">The sequence shown here is derived from an EMBL/GenBank/DDBJ whole genome shotgun (WGS) entry which is preliminary data.</text>
</comment>
<dbReference type="SUPFAM" id="SSF51045">
    <property type="entry name" value="WW domain"/>
    <property type="match status" value="2"/>
</dbReference>
<feature type="transmembrane region" description="Helical" evidence="20">
    <location>
        <begin position="3752"/>
        <end position="3771"/>
    </location>
</feature>
<dbReference type="GO" id="GO:0015631">
    <property type="term" value="F:tubulin binding"/>
    <property type="evidence" value="ECO:0007669"/>
    <property type="project" value="TreeGrafter"/>
</dbReference>
<dbReference type="GO" id="GO:0007021">
    <property type="term" value="P:tubulin complex assembly"/>
    <property type="evidence" value="ECO:0007669"/>
    <property type="project" value="TreeGrafter"/>
</dbReference>
<feature type="repeat" description="ANK" evidence="17">
    <location>
        <begin position="1098"/>
        <end position="1130"/>
    </location>
</feature>
<dbReference type="InterPro" id="IPR036259">
    <property type="entry name" value="MFS_trans_sf"/>
</dbReference>
<evidence type="ECO:0000259" key="21">
    <source>
        <dbReference type="PROSITE" id="PS50020"/>
    </source>
</evidence>
<keyword evidence="14" id="KW-0966">Cell projection</keyword>
<reference evidence="22" key="1">
    <citation type="submission" date="2023-08" db="EMBL/GenBank/DDBJ databases">
        <title>Reference Genome Resource for the Citrus Pathogen Phytophthora citrophthora.</title>
        <authorList>
            <person name="Moller H."/>
            <person name="Coetzee B."/>
            <person name="Rose L.J."/>
            <person name="Van Niekerk J.M."/>
        </authorList>
    </citation>
    <scope>NUCLEOTIDE SEQUENCE</scope>
    <source>
        <strain evidence="22">STE-U-9442</strain>
    </source>
</reference>
<dbReference type="PROSITE" id="PS50096">
    <property type="entry name" value="IQ"/>
    <property type="match status" value="1"/>
</dbReference>
<feature type="transmembrane region" description="Helical" evidence="20">
    <location>
        <begin position="2120"/>
        <end position="2144"/>
    </location>
</feature>
<comment type="similarity">
    <text evidence="4">Belongs to the prefoldin subunit alpha family.</text>
</comment>
<keyword evidence="5" id="KW-0963">Cytoplasm</keyword>
<evidence type="ECO:0000256" key="17">
    <source>
        <dbReference type="PROSITE-ProRule" id="PRU00023"/>
    </source>
</evidence>
<dbReference type="GO" id="GO:0006457">
    <property type="term" value="P:protein folding"/>
    <property type="evidence" value="ECO:0007669"/>
    <property type="project" value="InterPro"/>
</dbReference>
<keyword evidence="13" id="KW-0206">Cytoskeleton</keyword>
<dbReference type="InterPro" id="IPR025875">
    <property type="entry name" value="Leu-rich_rpt_4"/>
</dbReference>
<dbReference type="GO" id="GO:0006814">
    <property type="term" value="P:sodium ion transport"/>
    <property type="evidence" value="ECO:0007669"/>
    <property type="project" value="InterPro"/>
</dbReference>
<dbReference type="FunFam" id="1.20.1250.20:FF:000375">
    <property type="entry name" value="Glycoside-Pentoside-Hexuronide (GPH):Cation Symporter Family"/>
    <property type="match status" value="2"/>
</dbReference>
<dbReference type="GO" id="GO:0016020">
    <property type="term" value="C:membrane"/>
    <property type="evidence" value="ECO:0007669"/>
    <property type="project" value="InterPro"/>
</dbReference>
<feature type="transmembrane region" description="Helical" evidence="20">
    <location>
        <begin position="1843"/>
        <end position="1861"/>
    </location>
</feature>
<dbReference type="Pfam" id="PF12799">
    <property type="entry name" value="LRR_4"/>
    <property type="match status" value="1"/>
</dbReference>
<dbReference type="GO" id="GO:0005874">
    <property type="term" value="C:microtubule"/>
    <property type="evidence" value="ECO:0007669"/>
    <property type="project" value="UniProtKB-KW"/>
</dbReference>
<dbReference type="InterPro" id="IPR032675">
    <property type="entry name" value="LRR_dom_sf"/>
</dbReference>
<evidence type="ECO:0000256" key="1">
    <source>
        <dbReference type="ARBA" id="ARBA00001917"/>
    </source>
</evidence>
<dbReference type="GO" id="GO:0005829">
    <property type="term" value="C:cytosol"/>
    <property type="evidence" value="ECO:0007669"/>
    <property type="project" value="UniProtKB-ARBA"/>
</dbReference>
<feature type="domain" description="WW" evidence="21">
    <location>
        <begin position="277"/>
        <end position="310"/>
    </location>
</feature>
<comment type="subcellular location">
    <subcellularLocation>
        <location evidence="2">Cytoplasm</location>
        <location evidence="2">Cytoskeleton</location>
        <location evidence="2">Cilium axoneme</location>
    </subcellularLocation>
</comment>
<evidence type="ECO:0000256" key="6">
    <source>
        <dbReference type="ARBA" id="ARBA00022614"/>
    </source>
</evidence>
<dbReference type="Pfam" id="PF00724">
    <property type="entry name" value="Oxidored_FMN"/>
    <property type="match status" value="1"/>
</dbReference>
<keyword evidence="23" id="KW-1185">Reference proteome</keyword>
<dbReference type="SMART" id="SM00456">
    <property type="entry name" value="WW"/>
    <property type="match status" value="3"/>
</dbReference>
<feature type="transmembrane region" description="Helical" evidence="20">
    <location>
        <begin position="3661"/>
        <end position="3679"/>
    </location>
</feature>
<dbReference type="InterPro" id="IPR001155">
    <property type="entry name" value="OxRdtase_FMN_N"/>
</dbReference>
<dbReference type="FunFam" id="3.20.20.70:FF:000059">
    <property type="entry name" value="N-ethylmaleimide reductase, FMN-linked"/>
    <property type="match status" value="1"/>
</dbReference>
<evidence type="ECO:0000256" key="10">
    <source>
        <dbReference type="ARBA" id="ARBA00023017"/>
    </source>
</evidence>
<evidence type="ECO:0000256" key="11">
    <source>
        <dbReference type="ARBA" id="ARBA00023175"/>
    </source>
</evidence>
<comment type="similarity">
    <text evidence="3">Belongs to the NADH:flavin oxidoreductase/NADH oxidase family.</text>
</comment>
<feature type="region of interest" description="Disordered" evidence="19">
    <location>
        <begin position="416"/>
        <end position="447"/>
    </location>
</feature>
<dbReference type="InterPro" id="IPR002110">
    <property type="entry name" value="Ankyrin_rpt"/>
</dbReference>
<dbReference type="GO" id="GO:0030286">
    <property type="term" value="C:dynein complex"/>
    <property type="evidence" value="ECO:0007669"/>
    <property type="project" value="UniProtKB-KW"/>
</dbReference>
<name>A0AAD9G3T5_9STRA</name>
<feature type="compositionally biased region" description="Basic and acidic residues" evidence="19">
    <location>
        <begin position="229"/>
        <end position="242"/>
    </location>
</feature>
<dbReference type="SUPFAM" id="SSF103473">
    <property type="entry name" value="MFS general substrate transporter"/>
    <property type="match status" value="6"/>
</dbReference>
<feature type="region of interest" description="Disordered" evidence="19">
    <location>
        <begin position="1262"/>
        <end position="1281"/>
    </location>
</feature>
<keyword evidence="20" id="KW-0472">Membrane</keyword>
<evidence type="ECO:0000256" key="14">
    <source>
        <dbReference type="ARBA" id="ARBA00023273"/>
    </source>
</evidence>
<feature type="transmembrane region" description="Helical" evidence="20">
    <location>
        <begin position="1954"/>
        <end position="1974"/>
    </location>
</feature>
<dbReference type="FunFam" id="1.20.1250.20:FF:000356">
    <property type="entry name" value="Glycoside-Pentoside-Hexuronide (GPH):Cation Symporter Family"/>
    <property type="match status" value="2"/>
</dbReference>
<feature type="compositionally biased region" description="Basic and acidic residues" evidence="19">
    <location>
        <begin position="544"/>
        <end position="557"/>
    </location>
</feature>
<dbReference type="Gene3D" id="1.20.1250.20">
    <property type="entry name" value="MFS general substrate transporter like domains"/>
    <property type="match status" value="6"/>
</dbReference>
<dbReference type="FunFam" id="1.10.287.370:FF:000001">
    <property type="entry name" value="Prefoldin subunit 3"/>
    <property type="match status" value="1"/>
</dbReference>
<dbReference type="GO" id="GO:0005930">
    <property type="term" value="C:axoneme"/>
    <property type="evidence" value="ECO:0007669"/>
    <property type="project" value="UniProtKB-SubCell"/>
</dbReference>
<feature type="transmembrane region" description="Helical" evidence="20">
    <location>
        <begin position="3808"/>
        <end position="3830"/>
    </location>
</feature>
<keyword evidence="20" id="KW-1133">Transmembrane helix</keyword>
<dbReference type="GO" id="GO:0022857">
    <property type="term" value="F:transmembrane transporter activity"/>
    <property type="evidence" value="ECO:0007669"/>
    <property type="project" value="InterPro"/>
</dbReference>
<feature type="transmembrane region" description="Helical" evidence="20">
    <location>
        <begin position="4057"/>
        <end position="4077"/>
    </location>
</feature>
<dbReference type="Pfam" id="PF20644">
    <property type="entry name" value="Rrn7_cyclin_N"/>
    <property type="match status" value="1"/>
</dbReference>
<evidence type="ECO:0000256" key="4">
    <source>
        <dbReference type="ARBA" id="ARBA00010048"/>
    </source>
</evidence>
<feature type="transmembrane region" description="Helical" evidence="20">
    <location>
        <begin position="2008"/>
        <end position="2026"/>
    </location>
</feature>
<dbReference type="Gene3D" id="1.25.40.20">
    <property type="entry name" value="Ankyrin repeat-containing domain"/>
    <property type="match status" value="1"/>
</dbReference>
<keyword evidence="17" id="KW-0040">ANK repeat</keyword>
<dbReference type="Pfam" id="PF07690">
    <property type="entry name" value="MFS_1"/>
    <property type="match status" value="2"/>
</dbReference>
<evidence type="ECO:0000256" key="5">
    <source>
        <dbReference type="ARBA" id="ARBA00022490"/>
    </source>
</evidence>
<feature type="transmembrane region" description="Helical" evidence="20">
    <location>
        <begin position="3777"/>
        <end position="3801"/>
    </location>
</feature>
<dbReference type="Pfam" id="PF13347">
    <property type="entry name" value="MFS_2"/>
    <property type="match status" value="1"/>
</dbReference>
<comment type="similarity">
    <text evidence="15">Belongs to the dynein light chain LC1-type family.</text>
</comment>
<feature type="transmembrane region" description="Helical" evidence="20">
    <location>
        <begin position="3971"/>
        <end position="3989"/>
    </location>
</feature>
<evidence type="ECO:0000313" key="22">
    <source>
        <dbReference type="EMBL" id="KAK1931150.1"/>
    </source>
</evidence>
<keyword evidence="9" id="KW-0560">Oxidoreductase</keyword>
<evidence type="ECO:0000256" key="9">
    <source>
        <dbReference type="ARBA" id="ARBA00023002"/>
    </source>
</evidence>
<feature type="transmembrane region" description="Helical" evidence="20">
    <location>
        <begin position="3498"/>
        <end position="3516"/>
    </location>
</feature>
<dbReference type="InterPro" id="IPR016655">
    <property type="entry name" value="PFD3"/>
</dbReference>
<dbReference type="FunFam" id="3.80.10.10:FF:000049">
    <property type="entry name" value="Dynein light chain 1"/>
    <property type="match status" value="1"/>
</dbReference>
<feature type="coiled-coil region" evidence="18">
    <location>
        <begin position="157"/>
        <end position="191"/>
    </location>
</feature>
<evidence type="ECO:0000256" key="20">
    <source>
        <dbReference type="SAM" id="Phobius"/>
    </source>
</evidence>
<dbReference type="Gene3D" id="3.80.10.10">
    <property type="entry name" value="Ribonuclease Inhibitor"/>
    <property type="match status" value="1"/>
</dbReference>
<accession>A0AAD9G3T5</accession>
<dbReference type="PANTHER" id="PTHR12409">
    <property type="entry name" value="PREFOLDIN SUBUNIT 3"/>
    <property type="match status" value="1"/>
</dbReference>
<feature type="region of interest" description="Disordered" evidence="19">
    <location>
        <begin position="783"/>
        <end position="802"/>
    </location>
</feature>
<feature type="transmembrane region" description="Helical" evidence="20">
    <location>
        <begin position="1358"/>
        <end position="1377"/>
    </location>
</feature>
<dbReference type="Proteomes" id="UP001259832">
    <property type="component" value="Unassembled WGS sequence"/>
</dbReference>
<dbReference type="SUPFAM" id="SSF46579">
    <property type="entry name" value="Prefoldin"/>
    <property type="match status" value="1"/>
</dbReference>
<organism evidence="22 23">
    <name type="scientific">Phytophthora citrophthora</name>
    <dbReference type="NCBI Taxonomy" id="4793"/>
    <lineage>
        <taxon>Eukaryota</taxon>
        <taxon>Sar</taxon>
        <taxon>Stramenopiles</taxon>
        <taxon>Oomycota</taxon>
        <taxon>Peronosporomycetes</taxon>
        <taxon>Peronosporales</taxon>
        <taxon>Peronosporaceae</taxon>
        <taxon>Phytophthora</taxon>
    </lineage>
</organism>
<dbReference type="InterPro" id="IPR036770">
    <property type="entry name" value="Ankyrin_rpt-contain_sf"/>
</dbReference>
<feature type="compositionally biased region" description="Basic and acidic residues" evidence="19">
    <location>
        <begin position="2393"/>
        <end position="2410"/>
    </location>
</feature>
<feature type="transmembrane region" description="Helical" evidence="20">
    <location>
        <begin position="4083"/>
        <end position="4102"/>
    </location>
</feature>
<feature type="transmembrane region" description="Helical" evidence="20">
    <location>
        <begin position="1510"/>
        <end position="1535"/>
    </location>
</feature>
<dbReference type="CDD" id="cd00201">
    <property type="entry name" value="WW"/>
    <property type="match status" value="3"/>
</dbReference>
<feature type="transmembrane region" description="Helical" evidence="20">
    <location>
        <begin position="4316"/>
        <end position="4336"/>
    </location>
</feature>
<feature type="transmembrane region" description="Helical" evidence="20">
    <location>
        <begin position="3608"/>
        <end position="3628"/>
    </location>
</feature>
<dbReference type="InterPro" id="IPR011701">
    <property type="entry name" value="MFS"/>
</dbReference>
<dbReference type="SUPFAM" id="SSF52058">
    <property type="entry name" value="L domain-like"/>
    <property type="match status" value="1"/>
</dbReference>
<dbReference type="CDD" id="cd02933">
    <property type="entry name" value="OYE_like_FMN"/>
    <property type="match status" value="1"/>
</dbReference>
<feature type="transmembrane region" description="Helical" evidence="20">
    <location>
        <begin position="4202"/>
        <end position="4219"/>
    </location>
</feature>